<keyword evidence="2" id="KW-1185">Reference proteome</keyword>
<evidence type="ECO:0000313" key="2">
    <source>
        <dbReference type="Proteomes" id="UP000541444"/>
    </source>
</evidence>
<dbReference type="EMBL" id="JACGCM010000032">
    <property type="protein sequence ID" value="KAF6176830.1"/>
    <property type="molecule type" value="Genomic_DNA"/>
</dbReference>
<reference evidence="1 2" key="1">
    <citation type="journal article" date="2020" name="IScience">
        <title>Genome Sequencing of the Endangered Kingdonia uniflora (Circaeasteraceae, Ranunculales) Reveals Potential Mechanisms of Evolutionary Specialization.</title>
        <authorList>
            <person name="Sun Y."/>
            <person name="Deng T."/>
            <person name="Zhang A."/>
            <person name="Moore M.J."/>
            <person name="Landis J.B."/>
            <person name="Lin N."/>
            <person name="Zhang H."/>
            <person name="Zhang X."/>
            <person name="Huang J."/>
            <person name="Zhang X."/>
            <person name="Sun H."/>
            <person name="Wang H."/>
        </authorList>
    </citation>
    <scope>NUCLEOTIDE SEQUENCE [LARGE SCALE GENOMIC DNA]</scope>
    <source>
        <strain evidence="1">TB1705</strain>
        <tissue evidence="1">Leaf</tissue>
    </source>
</reference>
<dbReference type="AlphaFoldDB" id="A0A7J7PBY1"/>
<dbReference type="Proteomes" id="UP000541444">
    <property type="component" value="Unassembled WGS sequence"/>
</dbReference>
<accession>A0A7J7PBY1</accession>
<protein>
    <submittedName>
        <fullName evidence="1">Uncharacterized protein</fullName>
    </submittedName>
</protein>
<sequence length="72" mass="7658">MSKIEEICDAVSVIEIELEERKLGNSIGSGSKIRMGSVNKEDNGSIIEETESAATGFEELVIGCGVDLLPES</sequence>
<comment type="caution">
    <text evidence="1">The sequence shown here is derived from an EMBL/GenBank/DDBJ whole genome shotgun (WGS) entry which is preliminary data.</text>
</comment>
<gene>
    <name evidence="1" type="ORF">GIB67_026517</name>
</gene>
<evidence type="ECO:0000313" key="1">
    <source>
        <dbReference type="EMBL" id="KAF6176830.1"/>
    </source>
</evidence>
<proteinExistence type="predicted"/>
<organism evidence="1 2">
    <name type="scientific">Kingdonia uniflora</name>
    <dbReference type="NCBI Taxonomy" id="39325"/>
    <lineage>
        <taxon>Eukaryota</taxon>
        <taxon>Viridiplantae</taxon>
        <taxon>Streptophyta</taxon>
        <taxon>Embryophyta</taxon>
        <taxon>Tracheophyta</taxon>
        <taxon>Spermatophyta</taxon>
        <taxon>Magnoliopsida</taxon>
        <taxon>Ranunculales</taxon>
        <taxon>Circaeasteraceae</taxon>
        <taxon>Kingdonia</taxon>
    </lineage>
</organism>
<name>A0A7J7PBY1_9MAGN</name>